<evidence type="ECO:0000313" key="1">
    <source>
        <dbReference type="EMBL" id="TFK35177.1"/>
    </source>
</evidence>
<protein>
    <submittedName>
        <fullName evidence="1">Uncharacterized protein</fullName>
    </submittedName>
</protein>
<reference evidence="1 2" key="1">
    <citation type="journal article" date="2019" name="Nat. Ecol. Evol.">
        <title>Megaphylogeny resolves global patterns of mushroom evolution.</title>
        <authorList>
            <person name="Varga T."/>
            <person name="Krizsan K."/>
            <person name="Foldi C."/>
            <person name="Dima B."/>
            <person name="Sanchez-Garcia M."/>
            <person name="Sanchez-Ramirez S."/>
            <person name="Szollosi G.J."/>
            <person name="Szarkandi J.G."/>
            <person name="Papp V."/>
            <person name="Albert L."/>
            <person name="Andreopoulos W."/>
            <person name="Angelini C."/>
            <person name="Antonin V."/>
            <person name="Barry K.W."/>
            <person name="Bougher N.L."/>
            <person name="Buchanan P."/>
            <person name="Buyck B."/>
            <person name="Bense V."/>
            <person name="Catcheside P."/>
            <person name="Chovatia M."/>
            <person name="Cooper J."/>
            <person name="Damon W."/>
            <person name="Desjardin D."/>
            <person name="Finy P."/>
            <person name="Geml J."/>
            <person name="Haridas S."/>
            <person name="Hughes K."/>
            <person name="Justo A."/>
            <person name="Karasinski D."/>
            <person name="Kautmanova I."/>
            <person name="Kiss B."/>
            <person name="Kocsube S."/>
            <person name="Kotiranta H."/>
            <person name="LaButti K.M."/>
            <person name="Lechner B.E."/>
            <person name="Liimatainen K."/>
            <person name="Lipzen A."/>
            <person name="Lukacs Z."/>
            <person name="Mihaltcheva S."/>
            <person name="Morgado L.N."/>
            <person name="Niskanen T."/>
            <person name="Noordeloos M.E."/>
            <person name="Ohm R.A."/>
            <person name="Ortiz-Santana B."/>
            <person name="Ovrebo C."/>
            <person name="Racz N."/>
            <person name="Riley R."/>
            <person name="Savchenko A."/>
            <person name="Shiryaev A."/>
            <person name="Soop K."/>
            <person name="Spirin V."/>
            <person name="Szebenyi C."/>
            <person name="Tomsovsky M."/>
            <person name="Tulloss R.E."/>
            <person name="Uehling J."/>
            <person name="Grigoriev I.V."/>
            <person name="Vagvolgyi C."/>
            <person name="Papp T."/>
            <person name="Martin F.M."/>
            <person name="Miettinen O."/>
            <person name="Hibbett D.S."/>
            <person name="Nagy L.G."/>
        </authorList>
    </citation>
    <scope>NUCLEOTIDE SEQUENCE [LARGE SCALE GENOMIC DNA]</scope>
    <source>
        <strain evidence="1 2">CBS 166.37</strain>
    </source>
</reference>
<organism evidence="1 2">
    <name type="scientific">Crucibulum laeve</name>
    <dbReference type="NCBI Taxonomy" id="68775"/>
    <lineage>
        <taxon>Eukaryota</taxon>
        <taxon>Fungi</taxon>
        <taxon>Dikarya</taxon>
        <taxon>Basidiomycota</taxon>
        <taxon>Agaricomycotina</taxon>
        <taxon>Agaricomycetes</taxon>
        <taxon>Agaricomycetidae</taxon>
        <taxon>Agaricales</taxon>
        <taxon>Agaricineae</taxon>
        <taxon>Nidulariaceae</taxon>
        <taxon>Crucibulum</taxon>
    </lineage>
</organism>
<sequence>MLCLPALPSRTFFYSISQAHVFAVVDYMNPQPLPDDLIRAREASLKNLLAALESKPYLGQFIREFHLHIDDELKSGACVATVACILGYCRKLELFCYCDTGFPSWTDYPDALSCAVEDIFRYNSLLFLKLLNIEEFPPHLFTLCPTIKKFQLFHITVDIPMNNHYYAVAIESLEFTGLHETIIPRIVSSGFDFSPLGHLKSWLFEPEALNMLWTILDKCNHSLETLHCSLTAQYTMEYLNATTQDQNVPNHLLSPPSNFKSLTALRMLTLGLDGRVDNTFSWGFIMQHFLVKSSVAQNVTIKEMVLHVEPLHYLRDDALQNEIIIDALELERIQHTLLDRIATRLVTVGRRERGLHTTPKGKASQVEFDLTLELCVPRTSKIPESLNITIGVEEKDNLRPERGRREIVLCLQPSDLVQQVALGGSKRGIIHEL</sequence>
<gene>
    <name evidence="1" type="ORF">BDQ12DRAFT_760385</name>
</gene>
<evidence type="ECO:0000313" key="2">
    <source>
        <dbReference type="Proteomes" id="UP000308652"/>
    </source>
</evidence>
<dbReference type="Proteomes" id="UP000308652">
    <property type="component" value="Unassembled WGS sequence"/>
</dbReference>
<accession>A0A5C3LRF1</accession>
<proteinExistence type="predicted"/>
<dbReference type="AlphaFoldDB" id="A0A5C3LRF1"/>
<dbReference type="EMBL" id="ML213624">
    <property type="protein sequence ID" value="TFK35177.1"/>
    <property type="molecule type" value="Genomic_DNA"/>
</dbReference>
<keyword evidence="2" id="KW-1185">Reference proteome</keyword>
<name>A0A5C3LRF1_9AGAR</name>